<dbReference type="AlphaFoldDB" id="A0A9D1T2E1"/>
<organism evidence="1 2">
    <name type="scientific">Candidatus Spyradenecus faecavium</name>
    <dbReference type="NCBI Taxonomy" id="2840947"/>
    <lineage>
        <taxon>Bacteria</taxon>
        <taxon>Pseudomonadati</taxon>
        <taxon>Lentisphaerota</taxon>
        <taxon>Lentisphaeria</taxon>
        <taxon>Lentisphaerales</taxon>
        <taxon>Lentisphaeraceae</taxon>
        <taxon>Lentisphaeraceae incertae sedis</taxon>
        <taxon>Candidatus Spyradenecus</taxon>
    </lineage>
</organism>
<dbReference type="InterPro" id="IPR029044">
    <property type="entry name" value="Nucleotide-diphossugar_trans"/>
</dbReference>
<dbReference type="EMBL" id="DVOR01000139">
    <property type="protein sequence ID" value="HIV09325.1"/>
    <property type="molecule type" value="Genomic_DNA"/>
</dbReference>
<reference evidence="1" key="2">
    <citation type="journal article" date="2021" name="PeerJ">
        <title>Extensive microbial diversity within the chicken gut microbiome revealed by metagenomics and culture.</title>
        <authorList>
            <person name="Gilroy R."/>
            <person name="Ravi A."/>
            <person name="Getino M."/>
            <person name="Pursley I."/>
            <person name="Horton D.L."/>
            <person name="Alikhan N.F."/>
            <person name="Baker D."/>
            <person name="Gharbi K."/>
            <person name="Hall N."/>
            <person name="Watson M."/>
            <person name="Adriaenssens E.M."/>
            <person name="Foster-Nyarko E."/>
            <person name="Jarju S."/>
            <person name="Secka A."/>
            <person name="Antonio M."/>
            <person name="Oren A."/>
            <person name="Chaudhuri R.R."/>
            <person name="La Ragione R."/>
            <person name="Hildebrand F."/>
            <person name="Pallen M.J."/>
        </authorList>
    </citation>
    <scope>NUCLEOTIDE SEQUENCE</scope>
    <source>
        <strain evidence="1">35461</strain>
    </source>
</reference>
<dbReference type="InterPro" id="IPR002495">
    <property type="entry name" value="Glyco_trans_8"/>
</dbReference>
<evidence type="ECO:0008006" key="3">
    <source>
        <dbReference type="Google" id="ProtNLM"/>
    </source>
</evidence>
<proteinExistence type="predicted"/>
<sequence length="335" mass="38605">MTALHDKLHLVYASDANYVRYIAVAACSAYVKASRPDDLIVHVLDCGIPDDTWDAFVKRLESALPTPPHLVRHPIDMARFDALRGWQGTNRTVYARLVLPSLLPEEDWCVYADGDTLFVDDPFKLLECRDPDVALQGAIDRYAPLSLRPWYGAHDIPLVPEDYLCAGFLLINLAWFRQHDLETRSMTFLHEHPDVPYLDQDTLNILCAGSKRALPDGWGIFAARVFGAERPRCIHFAGIGELPWKVSFSWKQGYRESMEIWYRCAKALLGLSREEVSKVPGWRWRLGLAYTWALKCMVRTLRLIPGVRRRLGRYEGRFCSRKDRWLFSPALWRRG</sequence>
<protein>
    <recommendedName>
        <fullName evidence="3">Glycosyltransferase family 8 protein</fullName>
    </recommendedName>
</protein>
<name>A0A9D1T2E1_9BACT</name>
<evidence type="ECO:0000313" key="1">
    <source>
        <dbReference type="EMBL" id="HIV09325.1"/>
    </source>
</evidence>
<evidence type="ECO:0000313" key="2">
    <source>
        <dbReference type="Proteomes" id="UP000886845"/>
    </source>
</evidence>
<dbReference type="Gene3D" id="3.90.550.10">
    <property type="entry name" value="Spore Coat Polysaccharide Biosynthesis Protein SpsA, Chain A"/>
    <property type="match status" value="1"/>
</dbReference>
<dbReference type="Pfam" id="PF01501">
    <property type="entry name" value="Glyco_transf_8"/>
    <property type="match status" value="1"/>
</dbReference>
<comment type="caution">
    <text evidence="1">The sequence shown here is derived from an EMBL/GenBank/DDBJ whole genome shotgun (WGS) entry which is preliminary data.</text>
</comment>
<dbReference type="Proteomes" id="UP000886845">
    <property type="component" value="Unassembled WGS sequence"/>
</dbReference>
<gene>
    <name evidence="1" type="ORF">IAC79_04345</name>
</gene>
<dbReference type="SUPFAM" id="SSF53448">
    <property type="entry name" value="Nucleotide-diphospho-sugar transferases"/>
    <property type="match status" value="1"/>
</dbReference>
<reference evidence="1" key="1">
    <citation type="submission" date="2020-10" db="EMBL/GenBank/DDBJ databases">
        <authorList>
            <person name="Gilroy R."/>
        </authorList>
    </citation>
    <scope>NUCLEOTIDE SEQUENCE</scope>
    <source>
        <strain evidence="1">35461</strain>
    </source>
</reference>
<dbReference type="GO" id="GO:0016757">
    <property type="term" value="F:glycosyltransferase activity"/>
    <property type="evidence" value="ECO:0007669"/>
    <property type="project" value="InterPro"/>
</dbReference>
<accession>A0A9D1T2E1</accession>